<evidence type="ECO:0000313" key="2">
    <source>
        <dbReference type="EMBL" id="GGA90179.1"/>
    </source>
</evidence>
<dbReference type="Proteomes" id="UP000607559">
    <property type="component" value="Unassembled WGS sequence"/>
</dbReference>
<reference evidence="2" key="1">
    <citation type="journal article" date="2014" name="Int. J. Syst. Evol. Microbiol.">
        <title>Complete genome sequence of Corynebacterium casei LMG S-19264T (=DSM 44701T), isolated from a smear-ripened cheese.</title>
        <authorList>
            <consortium name="US DOE Joint Genome Institute (JGI-PGF)"/>
            <person name="Walter F."/>
            <person name="Albersmeier A."/>
            <person name="Kalinowski J."/>
            <person name="Ruckert C."/>
        </authorList>
    </citation>
    <scope>NUCLEOTIDE SEQUENCE</scope>
    <source>
        <strain evidence="2">CGMCC 1.15448</strain>
    </source>
</reference>
<accession>A0A8J2UAA2</accession>
<keyword evidence="3" id="KW-1185">Reference proteome</keyword>
<organism evidence="2 3">
    <name type="scientific">Puia dinghuensis</name>
    <dbReference type="NCBI Taxonomy" id="1792502"/>
    <lineage>
        <taxon>Bacteria</taxon>
        <taxon>Pseudomonadati</taxon>
        <taxon>Bacteroidota</taxon>
        <taxon>Chitinophagia</taxon>
        <taxon>Chitinophagales</taxon>
        <taxon>Chitinophagaceae</taxon>
        <taxon>Puia</taxon>
    </lineage>
</organism>
<proteinExistence type="predicted"/>
<dbReference type="EMBL" id="BMJC01000001">
    <property type="protein sequence ID" value="GGA90179.1"/>
    <property type="molecule type" value="Genomic_DNA"/>
</dbReference>
<name>A0A8J2UAA2_9BACT</name>
<gene>
    <name evidence="2" type="ORF">GCM10011511_11790</name>
</gene>
<dbReference type="RefSeq" id="WP_188929484.1">
    <property type="nucleotide sequence ID" value="NZ_BMJC01000001.1"/>
</dbReference>
<dbReference type="AlphaFoldDB" id="A0A8J2UAA2"/>
<sequence>MSESKIHIKIGIAEFSGEGNQDWVSSQLEKFLEKVPELLRIELTSNPFGENAAKNGGKEDQSGHESSANAPDNLPKFLKAKDATSSNVRKFLATAAFLQLNGKNRIKTGDVASTLREANQNRLVNPSDSLNKNVEKGHCEKDGSSGFFVTTHGFEELNIK</sequence>
<feature type="region of interest" description="Disordered" evidence="1">
    <location>
        <begin position="47"/>
        <end position="78"/>
    </location>
</feature>
<comment type="caution">
    <text evidence="2">The sequence shown here is derived from an EMBL/GenBank/DDBJ whole genome shotgun (WGS) entry which is preliminary data.</text>
</comment>
<evidence type="ECO:0000313" key="3">
    <source>
        <dbReference type="Proteomes" id="UP000607559"/>
    </source>
</evidence>
<protein>
    <submittedName>
        <fullName evidence="2">Uncharacterized protein</fullName>
    </submittedName>
</protein>
<reference evidence="2" key="2">
    <citation type="submission" date="2020-09" db="EMBL/GenBank/DDBJ databases">
        <authorList>
            <person name="Sun Q."/>
            <person name="Zhou Y."/>
        </authorList>
    </citation>
    <scope>NUCLEOTIDE SEQUENCE</scope>
    <source>
        <strain evidence="2">CGMCC 1.15448</strain>
    </source>
</reference>
<evidence type="ECO:0000256" key="1">
    <source>
        <dbReference type="SAM" id="MobiDB-lite"/>
    </source>
</evidence>